<gene>
    <name evidence="2" type="ORF">ASJ35_12675</name>
    <name evidence="1" type="ORF">TQ39_02445</name>
</gene>
<proteinExistence type="predicted"/>
<evidence type="ECO:0000313" key="2">
    <source>
        <dbReference type="EMBL" id="KUE75622.1"/>
    </source>
</evidence>
<evidence type="ECO:0000313" key="3">
    <source>
        <dbReference type="Proteomes" id="UP000032483"/>
    </source>
</evidence>
<accession>A0A0D8J3H6</accession>
<reference evidence="1" key="1">
    <citation type="submission" date="2015-02" db="EMBL/GenBank/DDBJ databases">
        <title>A novel member of the family Ruminococcaceae isolated from human feces.</title>
        <authorList>
            <person name="Shkoporov A.N."/>
            <person name="Chaplin A.V."/>
            <person name="Motuzova O.V."/>
            <person name="Kafarskaia L.I."/>
            <person name="Khokhlova E.V."/>
            <person name="Efimov B.A."/>
        </authorList>
    </citation>
    <scope>NUCLEOTIDE SEQUENCE [LARGE SCALE GENOMIC DNA]</scope>
    <source>
        <strain evidence="1">585-1</strain>
    </source>
</reference>
<evidence type="ECO:0000313" key="1">
    <source>
        <dbReference type="EMBL" id="KJF41096.1"/>
    </source>
</evidence>
<comment type="caution">
    <text evidence="1">The sequence shown here is derived from an EMBL/GenBank/DDBJ whole genome shotgun (WGS) entry which is preliminary data.</text>
</comment>
<evidence type="ECO:0000313" key="4">
    <source>
        <dbReference type="Proteomes" id="UP000053433"/>
    </source>
</evidence>
<protein>
    <submittedName>
        <fullName evidence="1">Uncharacterized protein</fullName>
    </submittedName>
</protein>
<dbReference type="Proteomes" id="UP000053433">
    <property type="component" value="Unassembled WGS sequence"/>
</dbReference>
<accession>A0A0W7TPE2</accession>
<reference evidence="2 4" key="2">
    <citation type="submission" date="2015-10" db="EMBL/GenBank/DDBJ databases">
        <title>A novel member of the family Ruminococcaceae isolated from human faeces.</title>
        <authorList>
            <person name="Shkoporov A.N."/>
            <person name="Chaplin A.V."/>
            <person name="Motuzova O.V."/>
            <person name="Kafarskaia L.I."/>
            <person name="Efimov B.A."/>
        </authorList>
    </citation>
    <scope>NUCLEOTIDE SEQUENCE [LARGE SCALE GENOMIC DNA]</scope>
    <source>
        <strain evidence="2 4">668</strain>
    </source>
</reference>
<organism evidence="1 3">
    <name type="scientific">Ruthenibacterium lactatiformans</name>
    <dbReference type="NCBI Taxonomy" id="1550024"/>
    <lineage>
        <taxon>Bacteria</taxon>
        <taxon>Bacillati</taxon>
        <taxon>Bacillota</taxon>
        <taxon>Clostridia</taxon>
        <taxon>Eubacteriales</taxon>
        <taxon>Oscillospiraceae</taxon>
        <taxon>Ruthenibacterium</taxon>
    </lineage>
</organism>
<sequence>MAGAPIQAHRRLLIAYHKTRGKAALFCKFAPRPGAGRAKGWDKTRKASQTRAPREKYACFLPRAMV</sequence>
<dbReference type="EMBL" id="LMUA01000018">
    <property type="protein sequence ID" value="KUE75622.1"/>
    <property type="molecule type" value="Genomic_DNA"/>
</dbReference>
<dbReference type="EMBL" id="JXXK01000002">
    <property type="protein sequence ID" value="KJF41096.1"/>
    <property type="molecule type" value="Genomic_DNA"/>
</dbReference>
<dbReference type="AlphaFoldDB" id="A0A0D8J3H6"/>
<name>A0A0D8J3H6_9FIRM</name>
<dbReference type="Proteomes" id="UP000032483">
    <property type="component" value="Unassembled WGS sequence"/>
</dbReference>
<keyword evidence="3" id="KW-1185">Reference proteome</keyword>